<keyword evidence="3" id="KW-1185">Reference proteome</keyword>
<accession>A0A4V1LGV5</accession>
<dbReference type="EMBL" id="QOUX01000001">
    <property type="protein sequence ID" value="RXJ04055.1"/>
    <property type="molecule type" value="Genomic_DNA"/>
</dbReference>
<evidence type="ECO:0000313" key="3">
    <source>
        <dbReference type="Proteomes" id="UP000290649"/>
    </source>
</evidence>
<proteinExistence type="predicted"/>
<evidence type="ECO:0000256" key="1">
    <source>
        <dbReference type="SAM" id="Phobius"/>
    </source>
</evidence>
<dbReference type="AlphaFoldDB" id="A0A4V1LGV5"/>
<feature type="transmembrane region" description="Helical" evidence="1">
    <location>
        <begin position="209"/>
        <end position="230"/>
    </location>
</feature>
<dbReference type="RefSeq" id="WP_129076402.1">
    <property type="nucleotide sequence ID" value="NZ_QOUX01000001.1"/>
</dbReference>
<gene>
    <name evidence="2" type="ORF">DS745_01310</name>
</gene>
<dbReference type="Proteomes" id="UP000290649">
    <property type="component" value="Unassembled WGS sequence"/>
</dbReference>
<dbReference type="OrthoDB" id="2937128at2"/>
<keyword evidence="1" id="KW-0812">Transmembrane</keyword>
<sequence length="636" mass="74890">MSHNHDLMSEWVRTNKLQLYKLGYVFIDQEEALEDVVHKIMKLYQDTTDFLEEEFKQKFVKECMSKSGRATKLQEDLWRDLSPSSVQSLYFCYVLGLTLSETASYLSQTEESVEESIISGFQRLLGDADVPVQKLLNYHQGLLDFTEYKRINQLIVEDQQYSQALEKLLAIIDQFEKINRTLSPSSFFLEGNRPLTDAQLNKRKRKQQIFTITASLFFIMILFVSSVGVAEIQHKWKVWTTEQVAYGESVFVSAVDQGIEITVTHVAADETQTIVYYQVRDLEDQYHYNMDIYHANAVEVLEQTVFSEFWSPYGRPKSFYRVLDEDQTSEGMLFLPPLKGESERITLRFHTVEQYAKGLDWFGTHDSNDHRQINGEWLLEFPITKYESMVVDIDRTIQVKDKDVYFSHLVVSPTVTLLAYKFDFEKNGRYEYHDIYMSVEANGKKYLPFFDHRSHNDYRNGDWDRIFPVESIFYLKPKELELAIDRIHSTYDYDKEITINYDKLPMEFQFLDNIVTIDNIDIGNPTTITLLEEFDLDRSYDHFHMNFDHDSQTHNFGYGYYSEGIWIDGEGNKYHTYEELVEIQNPFEIQYISTKQIISLNFPGKEIDKSQLPEKILISSYSKSQKLNERLKVNLH</sequence>
<organism evidence="2 3">
    <name type="scientific">Anaerobacillus alkaliphilus</name>
    <dbReference type="NCBI Taxonomy" id="1548597"/>
    <lineage>
        <taxon>Bacteria</taxon>
        <taxon>Bacillati</taxon>
        <taxon>Bacillota</taxon>
        <taxon>Bacilli</taxon>
        <taxon>Bacillales</taxon>
        <taxon>Bacillaceae</taxon>
        <taxon>Anaerobacillus</taxon>
    </lineage>
</organism>
<evidence type="ECO:0000313" key="2">
    <source>
        <dbReference type="EMBL" id="RXJ04055.1"/>
    </source>
</evidence>
<reference evidence="2 3" key="1">
    <citation type="journal article" date="2019" name="Int. J. Syst. Evol. Microbiol.">
        <title>Anaerobacillus alkaliphilus sp. nov., a novel alkaliphilic and moderately halophilic bacterium.</title>
        <authorList>
            <person name="Borsodi A.K."/>
            <person name="Aszalos J.M."/>
            <person name="Bihari P."/>
            <person name="Nagy I."/>
            <person name="Schumann P."/>
            <person name="Sproer C."/>
            <person name="Kovacs A.L."/>
            <person name="Boka K."/>
            <person name="Dobosy P."/>
            <person name="Ovari M."/>
            <person name="Szili-Kovacs T."/>
            <person name="Toth E."/>
        </authorList>
    </citation>
    <scope>NUCLEOTIDE SEQUENCE [LARGE SCALE GENOMIC DNA]</scope>
    <source>
        <strain evidence="2 3">B16-10</strain>
    </source>
</reference>
<protein>
    <submittedName>
        <fullName evidence="2">DUF4179 domain-containing protein</fullName>
    </submittedName>
</protein>
<keyword evidence="1" id="KW-1133">Transmembrane helix</keyword>
<keyword evidence="1" id="KW-0472">Membrane</keyword>
<dbReference type="Gene3D" id="2.60.40.1630">
    <property type="entry name" value="bacillus anthracis domain"/>
    <property type="match status" value="1"/>
</dbReference>
<comment type="caution">
    <text evidence="2">The sequence shown here is derived from an EMBL/GenBank/DDBJ whole genome shotgun (WGS) entry which is preliminary data.</text>
</comment>
<name>A0A4V1LGV5_9BACI</name>